<dbReference type="Proteomes" id="UP000198734">
    <property type="component" value="Unassembled WGS sequence"/>
</dbReference>
<dbReference type="STRING" id="126156.SAMN05421670_3075"/>
<dbReference type="PANTHER" id="PTHR13847">
    <property type="entry name" value="SARCOSINE DEHYDROGENASE-RELATED"/>
    <property type="match status" value="1"/>
</dbReference>
<dbReference type="RefSeq" id="WP_093537743.1">
    <property type="nucleotide sequence ID" value="NZ_FOXU01000006.1"/>
</dbReference>
<dbReference type="OrthoDB" id="571248at2"/>
<dbReference type="Gene3D" id="3.50.50.60">
    <property type="entry name" value="FAD/NAD(P)-binding domain"/>
    <property type="match status" value="1"/>
</dbReference>
<evidence type="ECO:0000313" key="2">
    <source>
        <dbReference type="EMBL" id="SFQ62652.1"/>
    </source>
</evidence>
<accession>A0A1I6A1V7</accession>
<evidence type="ECO:0000259" key="1">
    <source>
        <dbReference type="Pfam" id="PF01266"/>
    </source>
</evidence>
<sequence>MKIHNGSLYWPTTTTPFTPKTTYEKLDIYDVVIVGSGMSGALTALALAESGLKIAILDKREMATGSSSANTGLLQYSNDIMLHELIGQIGEKDAVRFYQLCYEAMDDLERVAKKLPNEVDFIRRPSICYASDENDVEKIKAEYDTLTKYGFPCDYWGRNEMAEKMPFTKHGALVTHGDAEINPLKFVHGVLTRIEELGGHLFPYTEVKDVFEDNDYLDIQTSNNSFKAKQIIYTTGYETPPVGKRIGADINRSFAFVSNPISKMNDWYEQALIWETQRPYLYIRSTVDGRLIVGGLDEDKPEAPDSEEVIQQRAENLLQQARELFPDYDIQIEYAYAASFGESIDNIPFIGEHPTKSNHYYLLGYGGNGTVYSMLGSYILSDLIIGNRNEDADLFHLERRYGVR</sequence>
<dbReference type="SUPFAM" id="SSF51905">
    <property type="entry name" value="FAD/NAD(P)-binding domain"/>
    <property type="match status" value="1"/>
</dbReference>
<organism evidence="2 3">
    <name type="scientific">Psychrobacillus psychrotolerans</name>
    <dbReference type="NCBI Taxonomy" id="126156"/>
    <lineage>
        <taxon>Bacteria</taxon>
        <taxon>Bacillati</taxon>
        <taxon>Bacillota</taxon>
        <taxon>Bacilli</taxon>
        <taxon>Bacillales</taxon>
        <taxon>Bacillaceae</taxon>
        <taxon>Psychrobacillus</taxon>
    </lineage>
</organism>
<feature type="domain" description="FAD dependent oxidoreductase" evidence="1">
    <location>
        <begin position="30"/>
        <end position="382"/>
    </location>
</feature>
<dbReference type="Gene3D" id="3.30.9.10">
    <property type="entry name" value="D-Amino Acid Oxidase, subunit A, domain 2"/>
    <property type="match status" value="1"/>
</dbReference>
<dbReference type="Pfam" id="PF01266">
    <property type="entry name" value="DAO"/>
    <property type="match status" value="1"/>
</dbReference>
<proteinExistence type="predicted"/>
<dbReference type="GO" id="GO:0005737">
    <property type="term" value="C:cytoplasm"/>
    <property type="evidence" value="ECO:0007669"/>
    <property type="project" value="TreeGrafter"/>
</dbReference>
<gene>
    <name evidence="2" type="ORF">SAMN05421670_3075</name>
</gene>
<dbReference type="AlphaFoldDB" id="A0A1I6A1V7"/>
<reference evidence="3" key="1">
    <citation type="submission" date="2016-10" db="EMBL/GenBank/DDBJ databases">
        <authorList>
            <person name="Varghese N."/>
            <person name="Submissions S."/>
        </authorList>
    </citation>
    <scope>NUCLEOTIDE SEQUENCE [LARGE SCALE GENOMIC DNA]</scope>
    <source>
        <strain evidence="3">DSM 11706</strain>
    </source>
</reference>
<dbReference type="EMBL" id="FOXU01000006">
    <property type="protein sequence ID" value="SFQ62652.1"/>
    <property type="molecule type" value="Genomic_DNA"/>
</dbReference>
<dbReference type="InterPro" id="IPR036188">
    <property type="entry name" value="FAD/NAD-bd_sf"/>
</dbReference>
<protein>
    <submittedName>
        <fullName evidence="2">Glycine/D-amino acid oxidase</fullName>
    </submittedName>
</protein>
<keyword evidence="3" id="KW-1185">Reference proteome</keyword>
<name>A0A1I6A1V7_9BACI</name>
<dbReference type="InterPro" id="IPR006076">
    <property type="entry name" value="FAD-dep_OxRdtase"/>
</dbReference>
<dbReference type="PANTHER" id="PTHR13847:SF201">
    <property type="entry name" value="PUTATIBE OXIDOREDUCTASE"/>
    <property type="match status" value="1"/>
</dbReference>
<evidence type="ECO:0000313" key="3">
    <source>
        <dbReference type="Proteomes" id="UP000198734"/>
    </source>
</evidence>